<keyword evidence="2" id="KW-1185">Reference proteome</keyword>
<dbReference type="EMBL" id="GL732629">
    <property type="protein sequence ID" value="EFX69835.1"/>
    <property type="molecule type" value="Genomic_DNA"/>
</dbReference>
<dbReference type="Proteomes" id="UP000000305">
    <property type="component" value="Unassembled WGS sequence"/>
</dbReference>
<dbReference type="HOGENOM" id="CLU_3070767_0_0_1"/>
<sequence length="53" mass="5850">MLLESANDEVHAMCGALGGAYRGEAEHRHIVARESEWEVLDGRLLAPTTEQET</sequence>
<evidence type="ECO:0000313" key="1">
    <source>
        <dbReference type="EMBL" id="EFX69835.1"/>
    </source>
</evidence>
<name>E9HEF5_DAPPU</name>
<reference evidence="1 2" key="1">
    <citation type="journal article" date="2011" name="Science">
        <title>The ecoresponsive genome of Daphnia pulex.</title>
        <authorList>
            <person name="Colbourne J.K."/>
            <person name="Pfrender M.E."/>
            <person name="Gilbert D."/>
            <person name="Thomas W.K."/>
            <person name="Tucker A."/>
            <person name="Oakley T.H."/>
            <person name="Tokishita S."/>
            <person name="Aerts A."/>
            <person name="Arnold G.J."/>
            <person name="Basu M.K."/>
            <person name="Bauer D.J."/>
            <person name="Caceres C.E."/>
            <person name="Carmel L."/>
            <person name="Casola C."/>
            <person name="Choi J.H."/>
            <person name="Detter J.C."/>
            <person name="Dong Q."/>
            <person name="Dusheyko S."/>
            <person name="Eads B.D."/>
            <person name="Frohlich T."/>
            <person name="Geiler-Samerotte K.A."/>
            <person name="Gerlach D."/>
            <person name="Hatcher P."/>
            <person name="Jogdeo S."/>
            <person name="Krijgsveld J."/>
            <person name="Kriventseva E.V."/>
            <person name="Kultz D."/>
            <person name="Laforsch C."/>
            <person name="Lindquist E."/>
            <person name="Lopez J."/>
            <person name="Manak J.R."/>
            <person name="Muller J."/>
            <person name="Pangilinan J."/>
            <person name="Patwardhan R.P."/>
            <person name="Pitluck S."/>
            <person name="Pritham E.J."/>
            <person name="Rechtsteiner A."/>
            <person name="Rho M."/>
            <person name="Rogozin I.B."/>
            <person name="Sakarya O."/>
            <person name="Salamov A."/>
            <person name="Schaack S."/>
            <person name="Shapiro H."/>
            <person name="Shiga Y."/>
            <person name="Skalitzky C."/>
            <person name="Smith Z."/>
            <person name="Souvorov A."/>
            <person name="Sung W."/>
            <person name="Tang Z."/>
            <person name="Tsuchiya D."/>
            <person name="Tu H."/>
            <person name="Vos H."/>
            <person name="Wang M."/>
            <person name="Wolf Y.I."/>
            <person name="Yamagata H."/>
            <person name="Yamada T."/>
            <person name="Ye Y."/>
            <person name="Shaw J.R."/>
            <person name="Andrews J."/>
            <person name="Crease T.J."/>
            <person name="Tang H."/>
            <person name="Lucas S.M."/>
            <person name="Robertson H.M."/>
            <person name="Bork P."/>
            <person name="Koonin E.V."/>
            <person name="Zdobnov E.M."/>
            <person name="Grigoriev I.V."/>
            <person name="Lynch M."/>
            <person name="Boore J.L."/>
        </authorList>
    </citation>
    <scope>NUCLEOTIDE SEQUENCE [LARGE SCALE GENOMIC DNA]</scope>
</reference>
<evidence type="ECO:0000313" key="2">
    <source>
        <dbReference type="Proteomes" id="UP000000305"/>
    </source>
</evidence>
<dbReference type="InParanoid" id="E9HEF5"/>
<accession>E9HEF5</accession>
<dbReference type="KEGG" id="dpx:DAPPUDRAFT_257914"/>
<gene>
    <name evidence="1" type="ORF">DAPPUDRAFT_257914</name>
</gene>
<protein>
    <submittedName>
        <fullName evidence="1">Uncharacterized protein</fullName>
    </submittedName>
</protein>
<organism evidence="1 2">
    <name type="scientific">Daphnia pulex</name>
    <name type="common">Water flea</name>
    <dbReference type="NCBI Taxonomy" id="6669"/>
    <lineage>
        <taxon>Eukaryota</taxon>
        <taxon>Metazoa</taxon>
        <taxon>Ecdysozoa</taxon>
        <taxon>Arthropoda</taxon>
        <taxon>Crustacea</taxon>
        <taxon>Branchiopoda</taxon>
        <taxon>Diplostraca</taxon>
        <taxon>Cladocera</taxon>
        <taxon>Anomopoda</taxon>
        <taxon>Daphniidae</taxon>
        <taxon>Daphnia</taxon>
    </lineage>
</organism>
<dbReference type="AlphaFoldDB" id="E9HEF5"/>
<proteinExistence type="predicted"/>